<dbReference type="SMART" id="SM00670">
    <property type="entry name" value="PINc"/>
    <property type="match status" value="1"/>
</dbReference>
<keyword evidence="4" id="KW-0479">Metal-binding</keyword>
<comment type="caution">
    <text evidence="9">The sequence shown here is derived from an EMBL/GenBank/DDBJ whole genome shotgun (WGS) entry which is preliminary data.</text>
</comment>
<organism evidence="9 10">
    <name type="scientific">Candidatus Curtissbacteria bacterium RIFCSPHIGHO2_01_FULL_41_13</name>
    <dbReference type="NCBI Taxonomy" id="1797745"/>
    <lineage>
        <taxon>Bacteria</taxon>
        <taxon>Candidatus Curtissiibacteriota</taxon>
    </lineage>
</organism>
<evidence type="ECO:0000256" key="4">
    <source>
        <dbReference type="ARBA" id="ARBA00022723"/>
    </source>
</evidence>
<keyword evidence="3" id="KW-0540">Nuclease</keyword>
<evidence type="ECO:0000256" key="1">
    <source>
        <dbReference type="ARBA" id="ARBA00001946"/>
    </source>
</evidence>
<evidence type="ECO:0000256" key="7">
    <source>
        <dbReference type="ARBA" id="ARBA00038093"/>
    </source>
</evidence>
<sequence length="128" mass="14283">MAKILLDTSVIIDFLRRKNKDKSTLFMLANGKNELFCSIITHTELYAGKSVWQSTKAKQEIEILFSGIKILALDEAISKLSGQLRSTYDMNLLDAIIAATAVNYSLELATLDLKDFKAIKGLKLVEDI</sequence>
<evidence type="ECO:0000259" key="8">
    <source>
        <dbReference type="SMART" id="SM00670"/>
    </source>
</evidence>
<dbReference type="Proteomes" id="UP000177069">
    <property type="component" value="Unassembled WGS sequence"/>
</dbReference>
<dbReference type="AlphaFoldDB" id="A0A1F5FXS9"/>
<evidence type="ECO:0000313" key="10">
    <source>
        <dbReference type="Proteomes" id="UP000177069"/>
    </source>
</evidence>
<dbReference type="InterPro" id="IPR050556">
    <property type="entry name" value="Type_II_TA_system_RNase"/>
</dbReference>
<gene>
    <name evidence="9" type="ORF">A2696_01570</name>
</gene>
<dbReference type="SUPFAM" id="SSF88723">
    <property type="entry name" value="PIN domain-like"/>
    <property type="match status" value="1"/>
</dbReference>
<dbReference type="PANTHER" id="PTHR33653:SF1">
    <property type="entry name" value="RIBONUCLEASE VAPC2"/>
    <property type="match status" value="1"/>
</dbReference>
<keyword evidence="2" id="KW-1277">Toxin-antitoxin system</keyword>
<dbReference type="InterPro" id="IPR002716">
    <property type="entry name" value="PIN_dom"/>
</dbReference>
<proteinExistence type="inferred from homology"/>
<dbReference type="CDD" id="cd18741">
    <property type="entry name" value="PIN_VapC4-5_FitB-like"/>
    <property type="match status" value="1"/>
</dbReference>
<dbReference type="Pfam" id="PF01850">
    <property type="entry name" value="PIN"/>
    <property type="match status" value="1"/>
</dbReference>
<reference evidence="9 10" key="1">
    <citation type="journal article" date="2016" name="Nat. Commun.">
        <title>Thousands of microbial genomes shed light on interconnected biogeochemical processes in an aquifer system.</title>
        <authorList>
            <person name="Anantharaman K."/>
            <person name="Brown C.T."/>
            <person name="Hug L.A."/>
            <person name="Sharon I."/>
            <person name="Castelle C.J."/>
            <person name="Probst A.J."/>
            <person name="Thomas B.C."/>
            <person name="Singh A."/>
            <person name="Wilkins M.J."/>
            <person name="Karaoz U."/>
            <person name="Brodie E.L."/>
            <person name="Williams K.H."/>
            <person name="Hubbard S.S."/>
            <person name="Banfield J.F."/>
        </authorList>
    </citation>
    <scope>NUCLEOTIDE SEQUENCE [LARGE SCALE GENOMIC DNA]</scope>
</reference>
<evidence type="ECO:0000256" key="2">
    <source>
        <dbReference type="ARBA" id="ARBA00022649"/>
    </source>
</evidence>
<comment type="cofactor">
    <cofactor evidence="1">
        <name>Mg(2+)</name>
        <dbReference type="ChEBI" id="CHEBI:18420"/>
    </cofactor>
</comment>
<dbReference type="GO" id="GO:0016787">
    <property type="term" value="F:hydrolase activity"/>
    <property type="evidence" value="ECO:0007669"/>
    <property type="project" value="UniProtKB-KW"/>
</dbReference>
<dbReference type="InterPro" id="IPR029060">
    <property type="entry name" value="PIN-like_dom_sf"/>
</dbReference>
<dbReference type="PANTHER" id="PTHR33653">
    <property type="entry name" value="RIBONUCLEASE VAPC2"/>
    <property type="match status" value="1"/>
</dbReference>
<evidence type="ECO:0000256" key="3">
    <source>
        <dbReference type="ARBA" id="ARBA00022722"/>
    </source>
</evidence>
<accession>A0A1F5FXS9</accession>
<name>A0A1F5FXS9_9BACT</name>
<feature type="domain" description="PIN" evidence="8">
    <location>
        <begin position="2"/>
        <end position="117"/>
    </location>
</feature>
<evidence type="ECO:0000313" key="9">
    <source>
        <dbReference type="EMBL" id="OGD84426.1"/>
    </source>
</evidence>
<evidence type="ECO:0000256" key="5">
    <source>
        <dbReference type="ARBA" id="ARBA00022801"/>
    </source>
</evidence>
<protein>
    <recommendedName>
        <fullName evidence="8">PIN domain-containing protein</fullName>
    </recommendedName>
</protein>
<keyword evidence="6" id="KW-0460">Magnesium</keyword>
<dbReference type="GO" id="GO:0004518">
    <property type="term" value="F:nuclease activity"/>
    <property type="evidence" value="ECO:0007669"/>
    <property type="project" value="UniProtKB-KW"/>
</dbReference>
<dbReference type="Gene3D" id="3.40.50.1010">
    <property type="entry name" value="5'-nuclease"/>
    <property type="match status" value="1"/>
</dbReference>
<evidence type="ECO:0000256" key="6">
    <source>
        <dbReference type="ARBA" id="ARBA00022842"/>
    </source>
</evidence>
<dbReference type="GO" id="GO:0046872">
    <property type="term" value="F:metal ion binding"/>
    <property type="evidence" value="ECO:0007669"/>
    <property type="project" value="UniProtKB-KW"/>
</dbReference>
<dbReference type="EMBL" id="MFBA01000060">
    <property type="protein sequence ID" value="OGD84426.1"/>
    <property type="molecule type" value="Genomic_DNA"/>
</dbReference>
<keyword evidence="5" id="KW-0378">Hydrolase</keyword>
<comment type="similarity">
    <text evidence="7">Belongs to the PINc/VapC protein family.</text>
</comment>